<evidence type="ECO:0000259" key="10">
    <source>
        <dbReference type="PROSITE" id="PS50109"/>
    </source>
</evidence>
<comment type="catalytic activity">
    <reaction evidence="1">
        <text>ATP + protein L-histidine = ADP + protein N-phospho-L-histidine.</text>
        <dbReference type="EC" id="2.7.13.3"/>
    </reaction>
</comment>
<dbReference type="SUPFAM" id="SSF47384">
    <property type="entry name" value="Homodimeric domain of signal transducing histidine kinase"/>
    <property type="match status" value="1"/>
</dbReference>
<name>A0A4Y8Q0T8_9BACL</name>
<comment type="caution">
    <text evidence="11">The sequence shown here is derived from an EMBL/GenBank/DDBJ whole genome shotgun (WGS) entry which is preliminary data.</text>
</comment>
<dbReference type="PRINTS" id="PR00344">
    <property type="entry name" value="BCTRLSENSOR"/>
</dbReference>
<keyword evidence="9" id="KW-0472">Membrane</keyword>
<sequence length="436" mass="48273">MKSVDNILFNVLVLTIPFLISYIFWLDRSELSPAPQRGRWRPLWIGAINAASALFCITHPFFAGGACSGFDLRFIPLLLAFLYGGFVSGLIVTGAIVFYLVWLGGSNSIWIVSIAAVLVPFILAFIWLSNWKRKAPKIMFPTLLALVSAVAACCILLIYRTVGGLSVSPSFWAYGAMYCLLNMMTMGLITCMIERIRDNAAMRQELVRSEKLHVIGELAASVAHEIRNPMTVARGFMQIISQSRVPEEKLRMYTGMVMEEIDRAQQIICDYLSFAKPQAEKLQQLDVSRLTQKLTNLISPYAAMCGVELAILIENELWVEANAEKMLQCLVNLTKNGIEAMPDGGVLRVLGYTRGSKVVLEIADNGVGMTYDQLQQLGTPFYSTKHKGTGLGMMVSYRIIRALGGDIEMDSEPGKGTNCRIILPLLPGENVHDALE</sequence>
<dbReference type="InterPro" id="IPR036890">
    <property type="entry name" value="HATPase_C_sf"/>
</dbReference>
<proteinExistence type="predicted"/>
<keyword evidence="4" id="KW-0808">Transferase</keyword>
<feature type="domain" description="Histidine kinase" evidence="10">
    <location>
        <begin position="221"/>
        <end position="427"/>
    </location>
</feature>
<keyword evidence="8" id="KW-0902">Two-component regulatory system</keyword>
<keyword evidence="3" id="KW-0597">Phosphoprotein</keyword>
<keyword evidence="5" id="KW-0547">Nucleotide-binding</keyword>
<dbReference type="InterPro" id="IPR003594">
    <property type="entry name" value="HATPase_dom"/>
</dbReference>
<keyword evidence="9" id="KW-0812">Transmembrane</keyword>
<evidence type="ECO:0000256" key="9">
    <source>
        <dbReference type="SAM" id="Phobius"/>
    </source>
</evidence>
<evidence type="ECO:0000256" key="3">
    <source>
        <dbReference type="ARBA" id="ARBA00022553"/>
    </source>
</evidence>
<gene>
    <name evidence="11" type="ORF">B5M42_12480</name>
</gene>
<dbReference type="InterPro" id="IPR005467">
    <property type="entry name" value="His_kinase_dom"/>
</dbReference>
<evidence type="ECO:0000256" key="6">
    <source>
        <dbReference type="ARBA" id="ARBA00022777"/>
    </source>
</evidence>
<feature type="transmembrane region" description="Helical" evidence="9">
    <location>
        <begin position="108"/>
        <end position="128"/>
    </location>
</feature>
<dbReference type="CDD" id="cd00075">
    <property type="entry name" value="HATPase"/>
    <property type="match status" value="1"/>
</dbReference>
<feature type="transmembrane region" description="Helical" evidence="9">
    <location>
        <begin position="171"/>
        <end position="193"/>
    </location>
</feature>
<dbReference type="GO" id="GO:0005524">
    <property type="term" value="F:ATP binding"/>
    <property type="evidence" value="ECO:0007669"/>
    <property type="project" value="UniProtKB-KW"/>
</dbReference>
<dbReference type="PROSITE" id="PS50109">
    <property type="entry name" value="HIS_KIN"/>
    <property type="match status" value="1"/>
</dbReference>
<dbReference type="CDD" id="cd00082">
    <property type="entry name" value="HisKA"/>
    <property type="match status" value="1"/>
</dbReference>
<dbReference type="SMART" id="SM00387">
    <property type="entry name" value="HATPase_c"/>
    <property type="match status" value="1"/>
</dbReference>
<evidence type="ECO:0000256" key="5">
    <source>
        <dbReference type="ARBA" id="ARBA00022741"/>
    </source>
</evidence>
<evidence type="ECO:0000313" key="12">
    <source>
        <dbReference type="Proteomes" id="UP000298246"/>
    </source>
</evidence>
<reference evidence="11 12" key="1">
    <citation type="submission" date="2017-03" db="EMBL/GenBank/DDBJ databases">
        <title>Isolation of Levoglucosan Utilizing Bacteria.</title>
        <authorList>
            <person name="Arya A.S."/>
        </authorList>
    </citation>
    <scope>NUCLEOTIDE SEQUENCE [LARGE SCALE GENOMIC DNA]</scope>
    <source>
        <strain evidence="11 12">MEC069</strain>
    </source>
</reference>
<dbReference type="InterPro" id="IPR036097">
    <property type="entry name" value="HisK_dim/P_sf"/>
</dbReference>
<dbReference type="EMBL" id="MYFO01000014">
    <property type="protein sequence ID" value="TFE87259.1"/>
    <property type="molecule type" value="Genomic_DNA"/>
</dbReference>
<keyword evidence="6" id="KW-0418">Kinase</keyword>
<dbReference type="SUPFAM" id="SSF55874">
    <property type="entry name" value="ATPase domain of HSP90 chaperone/DNA topoisomerase II/histidine kinase"/>
    <property type="match status" value="1"/>
</dbReference>
<evidence type="ECO:0000256" key="2">
    <source>
        <dbReference type="ARBA" id="ARBA00012438"/>
    </source>
</evidence>
<dbReference type="PANTHER" id="PTHR43065">
    <property type="entry name" value="SENSOR HISTIDINE KINASE"/>
    <property type="match status" value="1"/>
</dbReference>
<dbReference type="Gene3D" id="1.10.287.130">
    <property type="match status" value="1"/>
</dbReference>
<accession>A0A4Y8Q0T8</accession>
<dbReference type="PANTHER" id="PTHR43065:SF46">
    <property type="entry name" value="C4-DICARBOXYLATE TRANSPORT SENSOR PROTEIN DCTB"/>
    <property type="match status" value="1"/>
</dbReference>
<evidence type="ECO:0000313" key="11">
    <source>
        <dbReference type="EMBL" id="TFE87259.1"/>
    </source>
</evidence>
<feature type="transmembrane region" description="Helical" evidence="9">
    <location>
        <begin position="7"/>
        <end position="24"/>
    </location>
</feature>
<dbReference type="Pfam" id="PF02518">
    <property type="entry name" value="HATPase_c"/>
    <property type="match status" value="1"/>
</dbReference>
<keyword evidence="7" id="KW-0067">ATP-binding</keyword>
<dbReference type="SMART" id="SM00388">
    <property type="entry name" value="HisKA"/>
    <property type="match status" value="1"/>
</dbReference>
<keyword evidence="12" id="KW-1185">Reference proteome</keyword>
<dbReference type="RefSeq" id="WP_134753288.1">
    <property type="nucleotide sequence ID" value="NZ_MYFO02000002.1"/>
</dbReference>
<dbReference type="AlphaFoldDB" id="A0A4Y8Q0T8"/>
<dbReference type="Proteomes" id="UP000298246">
    <property type="component" value="Unassembled WGS sequence"/>
</dbReference>
<protein>
    <recommendedName>
        <fullName evidence="2">histidine kinase</fullName>
        <ecNumber evidence="2">2.7.13.3</ecNumber>
    </recommendedName>
</protein>
<evidence type="ECO:0000256" key="7">
    <source>
        <dbReference type="ARBA" id="ARBA00022840"/>
    </source>
</evidence>
<organism evidence="11 12">
    <name type="scientific">Paenibacillus athensensis</name>
    <dbReference type="NCBI Taxonomy" id="1967502"/>
    <lineage>
        <taxon>Bacteria</taxon>
        <taxon>Bacillati</taxon>
        <taxon>Bacillota</taxon>
        <taxon>Bacilli</taxon>
        <taxon>Bacillales</taxon>
        <taxon>Paenibacillaceae</taxon>
        <taxon>Paenibacillus</taxon>
    </lineage>
</organism>
<dbReference type="GO" id="GO:0000155">
    <property type="term" value="F:phosphorelay sensor kinase activity"/>
    <property type="evidence" value="ECO:0007669"/>
    <property type="project" value="InterPro"/>
</dbReference>
<dbReference type="InterPro" id="IPR004358">
    <property type="entry name" value="Sig_transdc_His_kin-like_C"/>
</dbReference>
<evidence type="ECO:0000256" key="4">
    <source>
        <dbReference type="ARBA" id="ARBA00022679"/>
    </source>
</evidence>
<dbReference type="InterPro" id="IPR003661">
    <property type="entry name" value="HisK_dim/P_dom"/>
</dbReference>
<feature type="transmembrane region" description="Helical" evidence="9">
    <location>
        <begin position="140"/>
        <end position="159"/>
    </location>
</feature>
<dbReference type="OrthoDB" id="9815750at2"/>
<feature type="transmembrane region" description="Helical" evidence="9">
    <location>
        <begin position="44"/>
        <end position="62"/>
    </location>
</feature>
<dbReference type="Gene3D" id="3.30.565.10">
    <property type="entry name" value="Histidine kinase-like ATPase, C-terminal domain"/>
    <property type="match status" value="1"/>
</dbReference>
<evidence type="ECO:0000256" key="8">
    <source>
        <dbReference type="ARBA" id="ARBA00023012"/>
    </source>
</evidence>
<feature type="transmembrane region" description="Helical" evidence="9">
    <location>
        <begin position="74"/>
        <end position="102"/>
    </location>
</feature>
<evidence type="ECO:0000256" key="1">
    <source>
        <dbReference type="ARBA" id="ARBA00000085"/>
    </source>
</evidence>
<keyword evidence="9" id="KW-1133">Transmembrane helix</keyword>
<dbReference type="Pfam" id="PF00512">
    <property type="entry name" value="HisKA"/>
    <property type="match status" value="1"/>
</dbReference>
<dbReference type="EC" id="2.7.13.3" evidence="2"/>